<reference evidence="3" key="1">
    <citation type="submission" date="2014-05" db="EMBL/GenBank/DDBJ databases">
        <title>The transcriptome of the halophilic microalga Tetraselmis sp. GSL018 isolated from the Great Salt Lake, Utah.</title>
        <authorList>
            <person name="Jinkerson R.E."/>
            <person name="D'Adamo S."/>
            <person name="Posewitz M.C."/>
        </authorList>
    </citation>
    <scope>NUCLEOTIDE SEQUENCE</scope>
    <source>
        <strain evidence="3">GSL018</strain>
    </source>
</reference>
<evidence type="ECO:0000313" key="3">
    <source>
        <dbReference type="EMBL" id="JAC65384.1"/>
    </source>
</evidence>
<keyword evidence="2" id="KW-1133">Transmembrane helix</keyword>
<dbReference type="AlphaFoldDB" id="A0A061R3P1"/>
<keyword evidence="2" id="KW-0472">Membrane</keyword>
<keyword evidence="2" id="KW-0812">Transmembrane</keyword>
<accession>A0A061R3P1</accession>
<dbReference type="EMBL" id="GBEZ01021360">
    <property type="protein sequence ID" value="JAC65384.1"/>
    <property type="molecule type" value="Transcribed_RNA"/>
</dbReference>
<evidence type="ECO:0000256" key="1">
    <source>
        <dbReference type="SAM" id="MobiDB-lite"/>
    </source>
</evidence>
<feature type="region of interest" description="Disordered" evidence="1">
    <location>
        <begin position="380"/>
        <end position="418"/>
    </location>
</feature>
<organism evidence="3">
    <name type="scientific">Tetraselmis sp. GSL018</name>
    <dbReference type="NCBI Taxonomy" id="582737"/>
    <lineage>
        <taxon>Eukaryota</taxon>
        <taxon>Viridiplantae</taxon>
        <taxon>Chlorophyta</taxon>
        <taxon>core chlorophytes</taxon>
        <taxon>Chlorodendrophyceae</taxon>
        <taxon>Chlorodendrales</taxon>
        <taxon>Chlorodendraceae</taxon>
        <taxon>Tetraselmis</taxon>
    </lineage>
</organism>
<protein>
    <submittedName>
        <fullName evidence="3">Uncharacterized protein</fullName>
    </submittedName>
</protein>
<gene>
    <name evidence="3" type="ORF">TSPGSL018_16161</name>
</gene>
<name>A0A061R3P1_9CHLO</name>
<feature type="compositionally biased region" description="Polar residues" evidence="1">
    <location>
        <begin position="384"/>
        <end position="397"/>
    </location>
</feature>
<proteinExistence type="predicted"/>
<evidence type="ECO:0000256" key="2">
    <source>
        <dbReference type="SAM" id="Phobius"/>
    </source>
</evidence>
<sequence length="438" mass="46474">MSEANSLGGVQYELSARNRAVIFLEILTLLLCGTLFQLSAAQESSQVLNVVKLLELPNVLVGNVNCTAETVAGVLRDPSQGLPTNLRSGTIISLKGISCGSAGLGAFLRAVKEVKLVSGSSAFTIETISLNLDTSTCTPEQEFVLSPGGERVCVRRADLPAVSVVASYSDQDAEYTHLVVLTVSEGDLSRMVIPGVTEDDVYLVFVVTNDLADPPKPQCGLPRYSPPQHTTNRTSIAVRLSAPFYICARACPVNPLLRESRYIELKMDGVPGDRAEPDHSNSPINFVDNLDELRFRDSGEGDPGTEDSDGIPPAIIGLIVACCVSVVLIIVVTFTVVRCTSSYPLQLISRYIGSGSSSWGSRGERLDACTPCVHDPLGPHGCTGTPSSGRSPLSLQVSHNSTPHRPPPSPQGPSVTSWCAQVASPHRSRQVVAPSSAV</sequence>
<feature type="transmembrane region" description="Helical" evidence="2">
    <location>
        <begin position="315"/>
        <end position="337"/>
    </location>
</feature>